<feature type="transmembrane region" description="Helical" evidence="1">
    <location>
        <begin position="89"/>
        <end position="108"/>
    </location>
</feature>
<comment type="caution">
    <text evidence="3">The sequence shown here is derived from an EMBL/GenBank/DDBJ whole genome shotgun (WGS) entry which is preliminary data.</text>
</comment>
<dbReference type="EMBL" id="DXDD01000043">
    <property type="protein sequence ID" value="HIY59728.1"/>
    <property type="molecule type" value="Genomic_DNA"/>
</dbReference>
<evidence type="ECO:0000313" key="4">
    <source>
        <dbReference type="Proteomes" id="UP000824007"/>
    </source>
</evidence>
<feature type="transmembrane region" description="Helical" evidence="1">
    <location>
        <begin position="120"/>
        <end position="144"/>
    </location>
</feature>
<keyword evidence="1" id="KW-0472">Membrane</keyword>
<feature type="domain" description="Nucleoside transporter/FeoB GTPase Gate" evidence="2">
    <location>
        <begin position="47"/>
        <end position="144"/>
    </location>
</feature>
<dbReference type="InterPro" id="IPR052549">
    <property type="entry name" value="SpmB"/>
</dbReference>
<dbReference type="PANTHER" id="PTHR35793:SF2">
    <property type="entry name" value="INNER MEMBRANE PROTEIN YJIG"/>
    <property type="match status" value="1"/>
</dbReference>
<dbReference type="PANTHER" id="PTHR35793">
    <property type="entry name" value="INNER MEMBRANE PROTEIN YJIG"/>
    <property type="match status" value="1"/>
</dbReference>
<evidence type="ECO:0000259" key="2">
    <source>
        <dbReference type="Pfam" id="PF07670"/>
    </source>
</evidence>
<dbReference type="Pfam" id="PF07670">
    <property type="entry name" value="Gate"/>
    <property type="match status" value="1"/>
</dbReference>
<reference evidence="3" key="2">
    <citation type="submission" date="2021-04" db="EMBL/GenBank/DDBJ databases">
        <authorList>
            <person name="Gilroy R."/>
        </authorList>
    </citation>
    <scope>NUCLEOTIDE SEQUENCE</scope>
    <source>
        <strain evidence="3">ChiSxjej3B15-24422</strain>
    </source>
</reference>
<dbReference type="Proteomes" id="UP000824007">
    <property type="component" value="Unassembled WGS sequence"/>
</dbReference>
<feature type="transmembrane region" description="Helical" evidence="1">
    <location>
        <begin position="156"/>
        <end position="176"/>
    </location>
</feature>
<gene>
    <name evidence="3" type="ORF">H9831_03460</name>
</gene>
<protein>
    <submittedName>
        <fullName evidence="3">Spore maturation protein</fullName>
    </submittedName>
</protein>
<name>A0A9D1YMZ6_9FIRM</name>
<feature type="transmembrane region" description="Helical" evidence="1">
    <location>
        <begin position="46"/>
        <end position="69"/>
    </location>
</feature>
<keyword evidence="1" id="KW-0812">Transmembrane</keyword>
<dbReference type="GO" id="GO:0005886">
    <property type="term" value="C:plasma membrane"/>
    <property type="evidence" value="ECO:0007669"/>
    <property type="project" value="TreeGrafter"/>
</dbReference>
<accession>A0A9D1YMZ6</accession>
<dbReference type="InterPro" id="IPR011642">
    <property type="entry name" value="Gate_dom"/>
</dbReference>
<feature type="transmembrane region" description="Helical" evidence="1">
    <location>
        <begin position="6"/>
        <end position="26"/>
    </location>
</feature>
<evidence type="ECO:0000313" key="3">
    <source>
        <dbReference type="EMBL" id="HIY59728.1"/>
    </source>
</evidence>
<sequence>MGNALANLSNIIIPALIFYVVGYGIIHHTNVYEDFIKGAKDGFHTVIDIMPTLIGLMMAVGILRASGFLEFFGGLLGKLTEPFGLPAPVVPVIIVKLFSSSAATGLVLDIFKNYGTDSRIGMMTSILLSCTETCFYTMSVYYMAARVTKTRYTLTGALLATAAGVAASVLLTGLFTPAG</sequence>
<reference evidence="3" key="1">
    <citation type="journal article" date="2021" name="PeerJ">
        <title>Extensive microbial diversity within the chicken gut microbiome revealed by metagenomics and culture.</title>
        <authorList>
            <person name="Gilroy R."/>
            <person name="Ravi A."/>
            <person name="Getino M."/>
            <person name="Pursley I."/>
            <person name="Horton D.L."/>
            <person name="Alikhan N.F."/>
            <person name="Baker D."/>
            <person name="Gharbi K."/>
            <person name="Hall N."/>
            <person name="Watson M."/>
            <person name="Adriaenssens E.M."/>
            <person name="Foster-Nyarko E."/>
            <person name="Jarju S."/>
            <person name="Secka A."/>
            <person name="Antonio M."/>
            <person name="Oren A."/>
            <person name="Chaudhuri R.R."/>
            <person name="La Ragione R."/>
            <person name="Hildebrand F."/>
            <person name="Pallen M.J."/>
        </authorList>
    </citation>
    <scope>NUCLEOTIDE SEQUENCE</scope>
    <source>
        <strain evidence="3">ChiSxjej3B15-24422</strain>
    </source>
</reference>
<keyword evidence="1" id="KW-1133">Transmembrane helix</keyword>
<dbReference type="AlphaFoldDB" id="A0A9D1YMZ6"/>
<organism evidence="3 4">
    <name type="scientific">Candidatus Eisenbergiella pullistercoris</name>
    <dbReference type="NCBI Taxonomy" id="2838555"/>
    <lineage>
        <taxon>Bacteria</taxon>
        <taxon>Bacillati</taxon>
        <taxon>Bacillota</taxon>
        <taxon>Clostridia</taxon>
        <taxon>Lachnospirales</taxon>
        <taxon>Lachnospiraceae</taxon>
        <taxon>Eisenbergiella</taxon>
    </lineage>
</organism>
<evidence type="ECO:0000256" key="1">
    <source>
        <dbReference type="SAM" id="Phobius"/>
    </source>
</evidence>
<proteinExistence type="predicted"/>